<comment type="similarity">
    <text evidence="6">Belongs to the glycosyl hydrolase 13 family. GlgE subfamily.</text>
</comment>
<dbReference type="EMBL" id="PTJD01000001">
    <property type="protein sequence ID" value="PPK98635.1"/>
    <property type="molecule type" value="Genomic_DNA"/>
</dbReference>
<evidence type="ECO:0000256" key="4">
    <source>
        <dbReference type="ARBA" id="ARBA00023277"/>
    </source>
</evidence>
<keyword evidence="4 6" id="KW-0119">Carbohydrate metabolism</keyword>
<dbReference type="Gene3D" id="2.60.40.10">
    <property type="entry name" value="Immunoglobulins"/>
    <property type="match status" value="1"/>
</dbReference>
<dbReference type="AlphaFoldDB" id="A0A2S6IWH2"/>
<feature type="binding site" evidence="6">
    <location>
        <position position="402"/>
    </location>
    <ligand>
        <name>alpha-maltose 1-phosphate</name>
        <dbReference type="ChEBI" id="CHEBI:63576"/>
    </ligand>
</feature>
<dbReference type="CDD" id="cd11344">
    <property type="entry name" value="AmyAc_GlgE_like"/>
    <property type="match status" value="1"/>
</dbReference>
<accession>A0A2S6IWH2</accession>
<evidence type="ECO:0000313" key="9">
    <source>
        <dbReference type="EMBL" id="PPK98635.1"/>
    </source>
</evidence>
<comment type="catalytic activity">
    <reaction evidence="5 6">
        <text>alpha-maltose 1-phosphate + [(1-&gt;4)-alpha-D-glucosyl](n) = [(1-&gt;4)-alpha-D-glucosyl](n+2) + phosphate</text>
        <dbReference type="Rhea" id="RHEA:42692"/>
        <dbReference type="Rhea" id="RHEA-COMP:9584"/>
        <dbReference type="Rhea" id="RHEA-COMP:10183"/>
        <dbReference type="ChEBI" id="CHEBI:15444"/>
        <dbReference type="ChEBI" id="CHEBI:43474"/>
        <dbReference type="ChEBI" id="CHEBI:63576"/>
        <dbReference type="EC" id="2.4.99.16"/>
    </reaction>
</comment>
<dbReference type="InterPro" id="IPR006047">
    <property type="entry name" value="GH13_cat_dom"/>
</dbReference>
<dbReference type="PANTHER" id="PTHR47786:SF2">
    <property type="entry name" value="GLYCOSYL HYDROLASE FAMILY 13 CATALYTIC DOMAIN-CONTAINING PROTEIN"/>
    <property type="match status" value="1"/>
</dbReference>
<feature type="active site" description="Proton donor" evidence="6">
    <location>
        <position position="466"/>
    </location>
</feature>
<organism evidence="9 10">
    <name type="scientific">Kineococcus xinjiangensis</name>
    <dbReference type="NCBI Taxonomy" id="512762"/>
    <lineage>
        <taxon>Bacteria</taxon>
        <taxon>Bacillati</taxon>
        <taxon>Actinomycetota</taxon>
        <taxon>Actinomycetes</taxon>
        <taxon>Kineosporiales</taxon>
        <taxon>Kineosporiaceae</taxon>
        <taxon>Kineococcus</taxon>
    </lineage>
</organism>
<dbReference type="Gene3D" id="3.20.20.80">
    <property type="entry name" value="Glycosidases"/>
    <property type="match status" value="1"/>
</dbReference>
<evidence type="ECO:0000259" key="8">
    <source>
        <dbReference type="SMART" id="SM00642"/>
    </source>
</evidence>
<feature type="binding site" evidence="6">
    <location>
        <position position="367"/>
    </location>
    <ligand>
        <name>alpha-maltose 1-phosphate</name>
        <dbReference type="ChEBI" id="CHEBI:63576"/>
    </ligand>
</feature>
<feature type="domain" description="Glycosyl hydrolase family 13 catalytic" evidence="8">
    <location>
        <begin position="249"/>
        <end position="586"/>
    </location>
</feature>
<dbReference type="PANTHER" id="PTHR47786">
    <property type="entry name" value="ALPHA-1,4-GLUCAN:MALTOSE-1-PHOSPHATE MALTOSYLTRANSFERASE"/>
    <property type="match status" value="1"/>
</dbReference>
<feature type="region of interest" description="Disordered" evidence="7">
    <location>
        <begin position="1"/>
        <end position="51"/>
    </location>
</feature>
<dbReference type="Gene3D" id="2.60.40.1180">
    <property type="entry name" value="Golgi alpha-mannosidase II"/>
    <property type="match status" value="1"/>
</dbReference>
<dbReference type="InterPro" id="IPR026585">
    <property type="entry name" value="GlgE"/>
</dbReference>
<keyword evidence="2 6" id="KW-0328">Glycosyltransferase</keyword>
<evidence type="ECO:0000256" key="1">
    <source>
        <dbReference type="ARBA" id="ARBA00011738"/>
    </source>
</evidence>
<evidence type="ECO:0000256" key="2">
    <source>
        <dbReference type="ARBA" id="ARBA00022676"/>
    </source>
</evidence>
<dbReference type="GO" id="GO:0016758">
    <property type="term" value="F:hexosyltransferase activity"/>
    <property type="evidence" value="ECO:0007669"/>
    <property type="project" value="UniProtKB-UniRule"/>
</dbReference>
<name>A0A2S6IWH2_9ACTN</name>
<sequence>MSAAQDQSTSVRASERNAEAPTDMHAPEELDTPAGADVPAHAGPTTSARGPVQLGRIPVLDVGPVVDCGRWPAKAVVGEPVPITATVFREGHDAVAATAVLVGPDGADRAWAPMELLAPGTDRYSAVLAPDAPGDWGLRVEGWSDPYGTWEHDATIKVRAGVDSALMLEEGARVLERAAAMPQRPAADVRVLADAVRALRDDSRPHEVRLAAGIAPEVHRVLSRMPLRDAVTASPTYGLRVERERALFSSWYEFFPRSEGAQWDEEAGRWRSGTFRTAARRLPEIAAMGFDVAYLTPVHPIGRVNRKGPNNTLTAGPLDPGSPYAIGAEEGGHDAIHPDLGTMEDFDAFVAEARAHGLEVALDIALQCAPDHPWVKEHPEWFTTRADGSIAYAENPPKKYQDIYPLNFDNDPQGIYDEVLRMIELWISHGVTLFRVDNPHTKPVQFWEWLIGEVNSRHPEVVFLSEAFTKPAMMHTLAKVGFQQSYTYFTWRNSAWELREYLTQLTTESAHYMRPNFWPTTHDILTPAMQYGGPAVFKLRAVLAATMTPSWGIYTGYELVEHVARPGAEEQNDNEKYQYRPRDFAAAEREGRSLAPLLRRLNQIRREHRSLQVLRGTTVHNSDDENFIAYSRRFVPAANQDGEEDLIIVVVNLDPHAARETTVHLDMPSLGMDWQDTFEVRDLLTGATWTWGAHNYVRLDPYTEPAHVLHVRRR</sequence>
<dbReference type="InterPro" id="IPR049171">
    <property type="entry name" value="GLGE_C"/>
</dbReference>
<protein>
    <recommendedName>
        <fullName evidence="6">Alpha-1,4-glucan:maltose-1-phosphate maltosyltransferase</fullName>
        <shortName evidence="6">GMPMT</shortName>
        <ecNumber evidence="6">2.4.99.16</ecNumber>
    </recommendedName>
    <alternativeName>
        <fullName evidence="6">(1-&gt;4)-alpha-D-glucan:maltose-1-phosphate alpha-D-maltosyltransferase</fullName>
    </alternativeName>
</protein>
<dbReference type="SUPFAM" id="SSF51445">
    <property type="entry name" value="(Trans)glycosidases"/>
    <property type="match status" value="1"/>
</dbReference>
<dbReference type="EC" id="2.4.99.16" evidence="6"/>
<feature type="compositionally biased region" description="Polar residues" evidence="7">
    <location>
        <begin position="1"/>
        <end position="12"/>
    </location>
</feature>
<evidence type="ECO:0000256" key="6">
    <source>
        <dbReference type="HAMAP-Rule" id="MF_02124"/>
    </source>
</evidence>
<dbReference type="GO" id="GO:0004553">
    <property type="term" value="F:hydrolase activity, hydrolyzing O-glycosyl compounds"/>
    <property type="evidence" value="ECO:0007669"/>
    <property type="project" value="InterPro"/>
</dbReference>
<dbReference type="InterPro" id="IPR017853">
    <property type="entry name" value="GH"/>
</dbReference>
<comment type="caution">
    <text evidence="9">The sequence shown here is derived from an EMBL/GenBank/DDBJ whole genome shotgun (WGS) entry which is preliminary data.</text>
</comment>
<reference evidence="9 10" key="1">
    <citation type="submission" date="2018-02" db="EMBL/GenBank/DDBJ databases">
        <title>Genomic Encyclopedia of Archaeal and Bacterial Type Strains, Phase II (KMG-II): from individual species to whole genera.</title>
        <authorList>
            <person name="Goeker M."/>
        </authorList>
    </citation>
    <scope>NUCLEOTIDE SEQUENCE [LARGE SCALE GENOMIC DNA]</scope>
    <source>
        <strain evidence="9 10">DSM 22857</strain>
    </source>
</reference>
<dbReference type="Gene3D" id="1.20.58.80">
    <property type="entry name" value="Phosphotransferase system, lactose/cellobiose-type IIA subunit"/>
    <property type="match status" value="1"/>
</dbReference>
<dbReference type="Proteomes" id="UP000239485">
    <property type="component" value="Unassembled WGS sequence"/>
</dbReference>
<feature type="binding site" evidence="6">
    <location>
        <begin position="576"/>
        <end position="577"/>
    </location>
    <ligand>
        <name>alpha-maltose 1-phosphate</name>
        <dbReference type="ChEBI" id="CHEBI:63576"/>
    </ligand>
</feature>
<evidence type="ECO:0000256" key="5">
    <source>
        <dbReference type="ARBA" id="ARBA00048735"/>
    </source>
</evidence>
<feature type="active site" description="Nucleophile" evidence="6">
    <location>
        <position position="437"/>
    </location>
</feature>
<dbReference type="InterPro" id="IPR013783">
    <property type="entry name" value="Ig-like_fold"/>
</dbReference>
<keyword evidence="10" id="KW-1185">Reference proteome</keyword>
<proteinExistence type="inferred from homology"/>
<dbReference type="InterPro" id="IPR021828">
    <property type="entry name" value="GlgE_dom_N/S"/>
</dbReference>
<dbReference type="GO" id="GO:0030979">
    <property type="term" value="P:alpha-glucan biosynthetic process"/>
    <property type="evidence" value="ECO:0007669"/>
    <property type="project" value="UniProtKB-UniRule"/>
</dbReference>
<dbReference type="SMART" id="SM00642">
    <property type="entry name" value="Aamy"/>
    <property type="match status" value="1"/>
</dbReference>
<feature type="binding site" evidence="6">
    <location>
        <position position="307"/>
    </location>
    <ligand>
        <name>alpha-maltose 1-phosphate</name>
        <dbReference type="ChEBI" id="CHEBI:63576"/>
    </ligand>
</feature>
<evidence type="ECO:0000256" key="7">
    <source>
        <dbReference type="SAM" id="MobiDB-lite"/>
    </source>
</evidence>
<feature type="site" description="Transition state stabilizer" evidence="6">
    <location>
        <position position="523"/>
    </location>
</feature>
<dbReference type="Pfam" id="PF11896">
    <property type="entry name" value="GlgE_dom_N_S"/>
    <property type="match status" value="1"/>
</dbReference>
<comment type="subunit">
    <text evidence="1 6">Homodimer.</text>
</comment>
<keyword evidence="3 6" id="KW-0808">Transferase</keyword>
<evidence type="ECO:0000313" key="10">
    <source>
        <dbReference type="Proteomes" id="UP000239485"/>
    </source>
</evidence>
<dbReference type="Pfam" id="PF21702">
    <property type="entry name" value="GLGE_C"/>
    <property type="match status" value="1"/>
</dbReference>
<comment type="function">
    <text evidence="6">Maltosyltransferase that uses maltose 1-phosphate (M1P) as the sugar donor to elongate linear or branched alpha-(1-&gt;4)-glucans. Is involved in a branched alpha-glucan biosynthetic pathway from trehalose, together with TreS, Mak and GlgB.</text>
</comment>
<feature type="binding site" evidence="6">
    <location>
        <position position="438"/>
    </location>
    <ligand>
        <name>alpha-maltose 1-phosphate</name>
        <dbReference type="ChEBI" id="CHEBI:63576"/>
    </ligand>
</feature>
<dbReference type="HAMAP" id="MF_02124">
    <property type="entry name" value="GlgE"/>
    <property type="match status" value="1"/>
</dbReference>
<dbReference type="InterPro" id="IPR013780">
    <property type="entry name" value="Glyco_hydro_b"/>
</dbReference>
<evidence type="ECO:0000256" key="3">
    <source>
        <dbReference type="ARBA" id="ARBA00022679"/>
    </source>
</evidence>
<gene>
    <name evidence="6" type="primary">glgE</name>
    <name evidence="9" type="ORF">CLV92_101334</name>
</gene>